<dbReference type="EMBL" id="JBHRWK010000003">
    <property type="protein sequence ID" value="MFC3448048.1"/>
    <property type="molecule type" value="Genomic_DNA"/>
</dbReference>
<dbReference type="RefSeq" id="WP_378236697.1">
    <property type="nucleotide sequence ID" value="NZ_JBHRWK010000003.1"/>
</dbReference>
<sequence length="50" mass="5461">MERELIAFGLRQGESFREIGAWIGRDHSVVSREVEGTQGAEIAVSDSRGA</sequence>
<proteinExistence type="predicted"/>
<gene>
    <name evidence="2" type="ORF">ACFOSH_01270</name>
</gene>
<dbReference type="InterPro" id="IPR025246">
    <property type="entry name" value="IS30-like_HTH"/>
</dbReference>
<dbReference type="Pfam" id="PF13936">
    <property type="entry name" value="HTH_38"/>
    <property type="match status" value="1"/>
</dbReference>
<accession>A0ABV7NP88</accession>
<name>A0ABV7NP88_9PSEU</name>
<evidence type="ECO:0000313" key="3">
    <source>
        <dbReference type="Proteomes" id="UP001595645"/>
    </source>
</evidence>
<feature type="domain" description="Transposase IS30-like HTH" evidence="1">
    <location>
        <begin position="2"/>
        <end position="35"/>
    </location>
</feature>
<reference evidence="3" key="1">
    <citation type="journal article" date="2019" name="Int. J. Syst. Evol. Microbiol.">
        <title>The Global Catalogue of Microorganisms (GCM) 10K type strain sequencing project: providing services to taxonomists for standard genome sequencing and annotation.</title>
        <authorList>
            <consortium name="The Broad Institute Genomics Platform"/>
            <consortium name="The Broad Institute Genome Sequencing Center for Infectious Disease"/>
            <person name="Wu L."/>
            <person name="Ma J."/>
        </authorList>
    </citation>
    <scope>NUCLEOTIDE SEQUENCE [LARGE SCALE GENOMIC DNA]</scope>
    <source>
        <strain evidence="3">CGMCC 4.7676</strain>
    </source>
</reference>
<organism evidence="2 3">
    <name type="scientific">Amycolatopsis speibonae</name>
    <dbReference type="NCBI Taxonomy" id="1450224"/>
    <lineage>
        <taxon>Bacteria</taxon>
        <taxon>Bacillati</taxon>
        <taxon>Actinomycetota</taxon>
        <taxon>Actinomycetes</taxon>
        <taxon>Pseudonocardiales</taxon>
        <taxon>Pseudonocardiaceae</taxon>
        <taxon>Amycolatopsis</taxon>
    </lineage>
</organism>
<dbReference type="Proteomes" id="UP001595645">
    <property type="component" value="Unassembled WGS sequence"/>
</dbReference>
<comment type="caution">
    <text evidence="2">The sequence shown here is derived from an EMBL/GenBank/DDBJ whole genome shotgun (WGS) entry which is preliminary data.</text>
</comment>
<protein>
    <submittedName>
        <fullName evidence="2">Helix-turn-helix domain-containing protein</fullName>
    </submittedName>
</protein>
<keyword evidence="3" id="KW-1185">Reference proteome</keyword>
<evidence type="ECO:0000259" key="1">
    <source>
        <dbReference type="Pfam" id="PF13936"/>
    </source>
</evidence>
<evidence type="ECO:0000313" key="2">
    <source>
        <dbReference type="EMBL" id="MFC3448048.1"/>
    </source>
</evidence>